<dbReference type="Proteomes" id="UP000391834">
    <property type="component" value="Unassembled WGS sequence"/>
</dbReference>
<dbReference type="EMBL" id="BLAX01000001">
    <property type="protein sequence ID" value="GET34581.1"/>
    <property type="molecule type" value="Genomic_DNA"/>
</dbReference>
<reference evidence="2 6" key="1">
    <citation type="submission" date="2019-10" db="EMBL/GenBank/DDBJ databases">
        <title>Prolixibacter strains distinguished by the presence of nitrate reductase genes were adept at nitrate-dependent anaerobic corrosion of metallic iron and carbon steel.</title>
        <authorList>
            <person name="Iino T."/>
            <person name="Shono N."/>
            <person name="Ito K."/>
            <person name="Nakamura R."/>
            <person name="Sueoka K."/>
            <person name="Harayama S."/>
            <person name="Ohkuma M."/>
        </authorList>
    </citation>
    <scope>NUCLEOTIDE SEQUENCE [LARGE SCALE GENOMIC DNA]</scope>
    <source>
        <strain evidence="2 6">JCM 13498</strain>
    </source>
</reference>
<evidence type="ECO:0000313" key="2">
    <source>
        <dbReference type="EMBL" id="GET34490.1"/>
    </source>
</evidence>
<evidence type="ECO:0008006" key="7">
    <source>
        <dbReference type="Google" id="ProtNLM"/>
    </source>
</evidence>
<name>A0A5M4B2Y8_9BACT</name>
<protein>
    <recommendedName>
        <fullName evidence="7">Transposase</fullName>
    </recommendedName>
</protein>
<dbReference type="InterPro" id="IPR009057">
    <property type="entry name" value="Homeodomain-like_sf"/>
</dbReference>
<proteinExistence type="predicted"/>
<accession>A0A5M4B2Y8</accession>
<dbReference type="EMBL" id="BLAX01000001">
    <property type="protein sequence ID" value="GET34576.1"/>
    <property type="molecule type" value="Genomic_DNA"/>
</dbReference>
<organism evidence="2 6">
    <name type="scientific">Prolixibacter bellariivorans</name>
    <dbReference type="NCBI Taxonomy" id="314319"/>
    <lineage>
        <taxon>Bacteria</taxon>
        <taxon>Pseudomonadati</taxon>
        <taxon>Bacteroidota</taxon>
        <taxon>Bacteroidia</taxon>
        <taxon>Marinilabiliales</taxon>
        <taxon>Prolixibacteraceae</taxon>
        <taxon>Prolixibacter</taxon>
    </lineage>
</organism>
<sequence>MAGFSMYSESFIKQVVNEVQMGLITKEAARRKYHIKGHTTVLKWIRKFGNEKVYSVGMEPDDKISKTALLRRIKELEKQLEDEKLRSEGFSQMIDIAEKQFHIPIRKKSVTKRSRR</sequence>
<evidence type="ECO:0000313" key="5">
    <source>
        <dbReference type="EMBL" id="GET34958.1"/>
    </source>
</evidence>
<evidence type="ECO:0000313" key="3">
    <source>
        <dbReference type="EMBL" id="GET34576.1"/>
    </source>
</evidence>
<dbReference type="EMBL" id="BLAX01000001">
    <property type="protein sequence ID" value="GET34490.1"/>
    <property type="molecule type" value="Genomic_DNA"/>
</dbReference>
<gene>
    <name evidence="2" type="ORF">PbJCM13498_33530</name>
    <name evidence="3" type="ORF">PbJCM13498_34390</name>
    <name evidence="4" type="ORF">PbJCM13498_34440</name>
    <name evidence="5" type="ORF">PbJCM13498_38210</name>
</gene>
<keyword evidence="1" id="KW-0175">Coiled coil</keyword>
<evidence type="ECO:0000313" key="4">
    <source>
        <dbReference type="EMBL" id="GET34581.1"/>
    </source>
</evidence>
<dbReference type="SUPFAM" id="SSF46689">
    <property type="entry name" value="Homeodomain-like"/>
    <property type="match status" value="1"/>
</dbReference>
<evidence type="ECO:0000256" key="1">
    <source>
        <dbReference type="SAM" id="Coils"/>
    </source>
</evidence>
<evidence type="ECO:0000313" key="6">
    <source>
        <dbReference type="Proteomes" id="UP000391834"/>
    </source>
</evidence>
<dbReference type="RefSeq" id="WP_027585651.1">
    <property type="nucleotide sequence ID" value="NZ_BLAX01000001.1"/>
</dbReference>
<dbReference type="AlphaFoldDB" id="A0A5M4B2Y8"/>
<comment type="caution">
    <text evidence="2">The sequence shown here is derived from an EMBL/GenBank/DDBJ whole genome shotgun (WGS) entry which is preliminary data.</text>
</comment>
<keyword evidence="6" id="KW-1185">Reference proteome</keyword>
<feature type="coiled-coil region" evidence="1">
    <location>
        <begin position="66"/>
        <end position="93"/>
    </location>
</feature>
<dbReference type="OrthoDB" id="675129at2"/>
<dbReference type="EMBL" id="BLAX01000001">
    <property type="protein sequence ID" value="GET34958.1"/>
    <property type="molecule type" value="Genomic_DNA"/>
</dbReference>